<accession>A0A917QRE4</accession>
<evidence type="ECO:0000259" key="1">
    <source>
        <dbReference type="Pfam" id="PF14024"/>
    </source>
</evidence>
<organism evidence="2 3">
    <name type="scientific">Streptomyces flaveus</name>
    <dbReference type="NCBI Taxonomy" id="66370"/>
    <lineage>
        <taxon>Bacteria</taxon>
        <taxon>Bacillati</taxon>
        <taxon>Actinomycetota</taxon>
        <taxon>Actinomycetes</taxon>
        <taxon>Kitasatosporales</taxon>
        <taxon>Streptomycetaceae</taxon>
        <taxon>Streptomyces</taxon>
        <taxon>Streptomyces aurantiacus group</taxon>
    </lineage>
</organism>
<dbReference type="AlphaFoldDB" id="A0A917QRE4"/>
<dbReference type="InterPro" id="IPR025334">
    <property type="entry name" value="DUF4240"/>
</dbReference>
<protein>
    <recommendedName>
        <fullName evidence="1">DUF4240 domain-containing protein</fullName>
    </recommendedName>
</protein>
<evidence type="ECO:0000313" key="3">
    <source>
        <dbReference type="Proteomes" id="UP000637788"/>
    </source>
</evidence>
<proteinExistence type="predicted"/>
<sequence length="249" mass="27800">MNESQFWAAIDELEGCADEASVHELHELLLGEDDEDVAAFQRHLERHLSELRRRAGEADIPLGGAEACAVLAAGKSVYTLVLSEPEKFREREWDCEEAILLEQAAPEVLEFLQGLPELPDGGGWLGVSFGSDFTIPPIYEKSVEQLIDLIEDSPEWSRWWEAAESPRLFIILELMKSAELRRPPSLRRRHGFVEFSMCVDQQRARRLRLPGKARQAAEVASDDLATCLTHVSDGLSLGAIPSLPQTIEG</sequence>
<dbReference type="EMBL" id="BMPQ01000005">
    <property type="protein sequence ID" value="GGK63455.1"/>
    <property type="molecule type" value="Genomic_DNA"/>
</dbReference>
<keyword evidence="3" id="KW-1185">Reference proteome</keyword>
<dbReference type="Proteomes" id="UP000637788">
    <property type="component" value="Unassembled WGS sequence"/>
</dbReference>
<gene>
    <name evidence="2" type="ORF">GCM10010094_25360</name>
</gene>
<feature type="domain" description="DUF4240" evidence="1">
    <location>
        <begin position="1"/>
        <end position="93"/>
    </location>
</feature>
<dbReference type="RefSeq" id="WP_189321962.1">
    <property type="nucleotide sequence ID" value="NZ_BMPQ01000005.1"/>
</dbReference>
<dbReference type="Pfam" id="PF14024">
    <property type="entry name" value="DUF4240"/>
    <property type="match status" value="1"/>
</dbReference>
<name>A0A917QRE4_9ACTN</name>
<reference evidence="2" key="1">
    <citation type="journal article" date="2014" name="Int. J. Syst. Evol. Microbiol.">
        <title>Complete genome sequence of Corynebacterium casei LMG S-19264T (=DSM 44701T), isolated from a smear-ripened cheese.</title>
        <authorList>
            <consortium name="US DOE Joint Genome Institute (JGI-PGF)"/>
            <person name="Walter F."/>
            <person name="Albersmeier A."/>
            <person name="Kalinowski J."/>
            <person name="Ruckert C."/>
        </authorList>
    </citation>
    <scope>NUCLEOTIDE SEQUENCE</scope>
    <source>
        <strain evidence="2">JCM 3035</strain>
    </source>
</reference>
<comment type="caution">
    <text evidence="2">The sequence shown here is derived from an EMBL/GenBank/DDBJ whole genome shotgun (WGS) entry which is preliminary data.</text>
</comment>
<reference evidence="2" key="2">
    <citation type="submission" date="2020-09" db="EMBL/GenBank/DDBJ databases">
        <authorList>
            <person name="Sun Q."/>
            <person name="Ohkuma M."/>
        </authorList>
    </citation>
    <scope>NUCLEOTIDE SEQUENCE</scope>
    <source>
        <strain evidence="2">JCM 3035</strain>
    </source>
</reference>
<evidence type="ECO:0000313" key="2">
    <source>
        <dbReference type="EMBL" id="GGK63455.1"/>
    </source>
</evidence>